<name>A0A8J3IDW9_9CHLR</name>
<organism evidence="2 3">
    <name type="scientific">Reticulibacter mediterranei</name>
    <dbReference type="NCBI Taxonomy" id="2778369"/>
    <lineage>
        <taxon>Bacteria</taxon>
        <taxon>Bacillati</taxon>
        <taxon>Chloroflexota</taxon>
        <taxon>Ktedonobacteria</taxon>
        <taxon>Ktedonobacterales</taxon>
        <taxon>Reticulibacteraceae</taxon>
        <taxon>Reticulibacter</taxon>
    </lineage>
</organism>
<accession>A0A8J3IDW9</accession>
<feature type="transmembrane region" description="Helical" evidence="1">
    <location>
        <begin position="434"/>
        <end position="455"/>
    </location>
</feature>
<keyword evidence="1" id="KW-0472">Membrane</keyword>
<dbReference type="Proteomes" id="UP000597444">
    <property type="component" value="Unassembled WGS sequence"/>
</dbReference>
<feature type="transmembrane region" description="Helical" evidence="1">
    <location>
        <begin position="158"/>
        <end position="183"/>
    </location>
</feature>
<keyword evidence="1" id="KW-1133">Transmembrane helix</keyword>
<comment type="caution">
    <text evidence="2">The sequence shown here is derived from an EMBL/GenBank/DDBJ whole genome shotgun (WGS) entry which is preliminary data.</text>
</comment>
<feature type="transmembrane region" description="Helical" evidence="1">
    <location>
        <begin position="319"/>
        <end position="340"/>
    </location>
</feature>
<gene>
    <name evidence="2" type="ORF">KSF_025640</name>
</gene>
<feature type="transmembrane region" description="Helical" evidence="1">
    <location>
        <begin position="376"/>
        <end position="394"/>
    </location>
</feature>
<protein>
    <submittedName>
        <fullName evidence="2">Uncharacterized protein</fullName>
    </submittedName>
</protein>
<feature type="transmembrane region" description="Helical" evidence="1">
    <location>
        <begin position="195"/>
        <end position="221"/>
    </location>
</feature>
<sequence>MSLLHSWYARMKDDYQLALIVICSLLFGLTALFYVLLGCLPSGDEPHYLIISQTLLKYHSLDVMQDYNHRDYFQFYPLLIEPHITYNALGQVLPLHNIGAPLLWLLPFALLGRLGAVWFIVLVAVLTIITMYRLLLLMGISQKTSFRACVAYSVASPFYIYSHLTFVEPIGALACVYAVYVLWQDKISWQGLTISAVLLGILPWVHMRLALLEIPLFFLLLCKIYQQYRFRHWHYYIAYLLPLLILSLALEIYSYQVWGTLNPATNQINGNSKPFEVMPFMGMVGMFFDQEHGILLNFPIFLFLLPGILLTLKRRFVGYHLLVLVVSVPYIVAFTSFRHWSGGWCPPGRFLLALLPLYAFYLAYALERVDTMWLHTLWRITLCYGFVYCLLSLLPPHNGFNAESGVNGTLAFLQISHYRLTDILPSVYVPGKQWLLGLWICGYLMGVCLLLAVTYRPRLTRTLLHRH</sequence>
<keyword evidence="3" id="KW-1185">Reference proteome</keyword>
<reference evidence="2" key="1">
    <citation type="submission" date="2020-10" db="EMBL/GenBank/DDBJ databases">
        <title>Taxonomic study of unclassified bacteria belonging to the class Ktedonobacteria.</title>
        <authorList>
            <person name="Yabe S."/>
            <person name="Wang C.M."/>
            <person name="Zheng Y."/>
            <person name="Sakai Y."/>
            <person name="Cavaletti L."/>
            <person name="Monciardini P."/>
            <person name="Donadio S."/>
        </authorList>
    </citation>
    <scope>NUCLEOTIDE SEQUENCE</scope>
    <source>
        <strain evidence="2">ID150040</strain>
    </source>
</reference>
<feature type="transmembrane region" description="Helical" evidence="1">
    <location>
        <begin position="116"/>
        <end position="137"/>
    </location>
</feature>
<evidence type="ECO:0000313" key="2">
    <source>
        <dbReference type="EMBL" id="GHO92516.1"/>
    </source>
</evidence>
<feature type="transmembrane region" description="Helical" evidence="1">
    <location>
        <begin position="346"/>
        <end position="364"/>
    </location>
</feature>
<evidence type="ECO:0000256" key="1">
    <source>
        <dbReference type="SAM" id="Phobius"/>
    </source>
</evidence>
<feature type="transmembrane region" description="Helical" evidence="1">
    <location>
        <begin position="17"/>
        <end position="37"/>
    </location>
</feature>
<feature type="transmembrane region" description="Helical" evidence="1">
    <location>
        <begin position="233"/>
        <end position="253"/>
    </location>
</feature>
<dbReference type="AlphaFoldDB" id="A0A8J3IDW9"/>
<evidence type="ECO:0000313" key="3">
    <source>
        <dbReference type="Proteomes" id="UP000597444"/>
    </source>
</evidence>
<proteinExistence type="predicted"/>
<dbReference type="RefSeq" id="WP_220203342.1">
    <property type="nucleotide sequence ID" value="NZ_BNJK01000001.1"/>
</dbReference>
<feature type="transmembrane region" description="Helical" evidence="1">
    <location>
        <begin position="294"/>
        <end position="312"/>
    </location>
</feature>
<keyword evidence="1" id="KW-0812">Transmembrane</keyword>
<dbReference type="EMBL" id="BNJK01000001">
    <property type="protein sequence ID" value="GHO92516.1"/>
    <property type="molecule type" value="Genomic_DNA"/>
</dbReference>